<dbReference type="InterPro" id="IPR003661">
    <property type="entry name" value="HisK_dim/P_dom"/>
</dbReference>
<dbReference type="RefSeq" id="WP_378936132.1">
    <property type="nucleotide sequence ID" value="NZ_JBHLVO010000016.1"/>
</dbReference>
<evidence type="ECO:0000256" key="1">
    <source>
        <dbReference type="ARBA" id="ARBA00000085"/>
    </source>
</evidence>
<evidence type="ECO:0000256" key="6">
    <source>
        <dbReference type="ARBA" id="ARBA00022679"/>
    </source>
</evidence>
<keyword evidence="5" id="KW-0597">Phosphoprotein</keyword>
<dbReference type="EMBL" id="JBHLVO010000016">
    <property type="protein sequence ID" value="MFC0273132.1"/>
    <property type="molecule type" value="Genomic_DNA"/>
</dbReference>
<dbReference type="SUPFAM" id="SSF47384">
    <property type="entry name" value="Homodimeric domain of signal transducing histidine kinase"/>
    <property type="match status" value="1"/>
</dbReference>
<dbReference type="PANTHER" id="PTHR45528">
    <property type="entry name" value="SENSOR HISTIDINE KINASE CPXA"/>
    <property type="match status" value="1"/>
</dbReference>
<keyword evidence="8" id="KW-0547">Nucleotide-binding</keyword>
<evidence type="ECO:0000256" key="9">
    <source>
        <dbReference type="ARBA" id="ARBA00022777"/>
    </source>
</evidence>
<reference evidence="16 17" key="1">
    <citation type="submission" date="2024-09" db="EMBL/GenBank/DDBJ databases">
        <authorList>
            <person name="Sun Q."/>
            <person name="Mori K."/>
        </authorList>
    </citation>
    <scope>NUCLEOTIDE SEQUENCE [LARGE SCALE GENOMIC DNA]</scope>
    <source>
        <strain evidence="16 17">CCM 7228</strain>
    </source>
</reference>
<evidence type="ECO:0000256" key="14">
    <source>
        <dbReference type="SAM" id="Phobius"/>
    </source>
</evidence>
<feature type="transmembrane region" description="Helical" evidence="14">
    <location>
        <begin position="411"/>
        <end position="430"/>
    </location>
</feature>
<evidence type="ECO:0000256" key="5">
    <source>
        <dbReference type="ARBA" id="ARBA00022553"/>
    </source>
</evidence>
<gene>
    <name evidence="16" type="ORF">ACFFIX_17075</name>
</gene>
<sequence>MATKWRSRIAIGAWILLLTYGLSGIITAISSGSDYVESDYFHTEQFESELNQFIEYLTLFELNEISKDEAKKKIIVTTEDIEEHRYRYGDLSEQITTIKDQYEQRIQDAKAAGNEEVVETYTTERDKKIKDITANFSSDDHISAKIIKEKEIAIDEYFVEIEGYRSYFEEYKSAFIYYLKDTKTGEVYTNLENKDENGVKEAFEDKRVLLSISYPSAQYEFGNYSSIDLSTLPEMSAEPASYEGEIAIPKSASETSSLVANFHYHQQKQDRFIFYMISSFFTLFTCFFFAKRRSILSHFVDVNRQHRYNRLPVDVGIIGFGFVACASLFLLLVAGDQFLNVNDSLFSTLIKFSLRLVIASVSVALSIILGKLLFNKMKESSFRSEWQTSFIFKGIQNIGDVFINRRLGTQVLLLLIIVFAIGAGAIIVLINPDLIIFYAPLCFLIGLPILWMIVKNTGYFNRIVINTTELAHGNFEPDISVEGKSALATLANNVNTLKHGVKKSQKDRAKSERLKTELITNVSHDLRTPLTSIITYTELLKTPDLTVEDREAYIEIIDRKSKRLKMLIDDLFVASKMASGNIELVKERVDIVQLLQQSVAEYNETIKESTLDFRLINPDTPVYAIVDGQKFWRVFENLIGNILKYSLENTRVYLSVQSIEGKVVIIFKNVTKYELSENIDELFERFKRGDTSRHTDGSGLGLAIAKSIVDLHEGSLDIAVDGDLFKVTITLNKE</sequence>
<proteinExistence type="predicted"/>
<dbReference type="Gene3D" id="1.10.287.130">
    <property type="match status" value="1"/>
</dbReference>
<evidence type="ECO:0000256" key="3">
    <source>
        <dbReference type="ARBA" id="ARBA00012438"/>
    </source>
</evidence>
<feature type="transmembrane region" description="Helical" evidence="14">
    <location>
        <begin position="311"/>
        <end position="334"/>
    </location>
</feature>
<name>A0ABV6GJQ3_9BACI</name>
<evidence type="ECO:0000313" key="16">
    <source>
        <dbReference type="EMBL" id="MFC0273132.1"/>
    </source>
</evidence>
<feature type="transmembrane region" description="Helical" evidence="14">
    <location>
        <begin position="354"/>
        <end position="374"/>
    </location>
</feature>
<comment type="subcellular location">
    <subcellularLocation>
        <location evidence="2">Cell membrane</location>
        <topology evidence="2">Multi-pass membrane protein</topology>
    </subcellularLocation>
</comment>
<dbReference type="InterPro" id="IPR005467">
    <property type="entry name" value="His_kinase_dom"/>
</dbReference>
<keyword evidence="13 14" id="KW-0472">Membrane</keyword>
<accession>A0ABV6GJQ3</accession>
<evidence type="ECO:0000313" key="17">
    <source>
        <dbReference type="Proteomes" id="UP001589854"/>
    </source>
</evidence>
<evidence type="ECO:0000256" key="10">
    <source>
        <dbReference type="ARBA" id="ARBA00022840"/>
    </source>
</evidence>
<keyword evidence="4" id="KW-1003">Cell membrane</keyword>
<keyword evidence="9 16" id="KW-0418">Kinase</keyword>
<keyword evidence="6" id="KW-0808">Transferase</keyword>
<evidence type="ECO:0000256" key="11">
    <source>
        <dbReference type="ARBA" id="ARBA00022989"/>
    </source>
</evidence>
<dbReference type="PROSITE" id="PS50109">
    <property type="entry name" value="HIS_KIN"/>
    <property type="match status" value="1"/>
</dbReference>
<dbReference type="InterPro" id="IPR036890">
    <property type="entry name" value="HATPase_C_sf"/>
</dbReference>
<dbReference type="SMART" id="SM00387">
    <property type="entry name" value="HATPase_c"/>
    <property type="match status" value="1"/>
</dbReference>
<organism evidence="16 17">
    <name type="scientific">Metabacillus herbersteinensis</name>
    <dbReference type="NCBI Taxonomy" id="283816"/>
    <lineage>
        <taxon>Bacteria</taxon>
        <taxon>Bacillati</taxon>
        <taxon>Bacillota</taxon>
        <taxon>Bacilli</taxon>
        <taxon>Bacillales</taxon>
        <taxon>Bacillaceae</taxon>
        <taxon>Metabacillus</taxon>
    </lineage>
</organism>
<dbReference type="InterPro" id="IPR003594">
    <property type="entry name" value="HATPase_dom"/>
</dbReference>
<keyword evidence="17" id="KW-1185">Reference proteome</keyword>
<dbReference type="InterPro" id="IPR004358">
    <property type="entry name" value="Sig_transdc_His_kin-like_C"/>
</dbReference>
<dbReference type="Pfam" id="PF00512">
    <property type="entry name" value="HisKA"/>
    <property type="match status" value="1"/>
</dbReference>
<dbReference type="SUPFAM" id="SSF55874">
    <property type="entry name" value="ATPase domain of HSP90 chaperone/DNA topoisomerase II/histidine kinase"/>
    <property type="match status" value="1"/>
</dbReference>
<dbReference type="Proteomes" id="UP001589854">
    <property type="component" value="Unassembled WGS sequence"/>
</dbReference>
<dbReference type="Gene3D" id="3.30.565.10">
    <property type="entry name" value="Histidine kinase-like ATPase, C-terminal domain"/>
    <property type="match status" value="1"/>
</dbReference>
<dbReference type="InterPro" id="IPR036097">
    <property type="entry name" value="HisK_dim/P_sf"/>
</dbReference>
<keyword evidence="7 14" id="KW-0812">Transmembrane</keyword>
<evidence type="ECO:0000256" key="12">
    <source>
        <dbReference type="ARBA" id="ARBA00023012"/>
    </source>
</evidence>
<comment type="catalytic activity">
    <reaction evidence="1">
        <text>ATP + protein L-histidine = ADP + protein N-phospho-L-histidine.</text>
        <dbReference type="EC" id="2.7.13.3"/>
    </reaction>
</comment>
<dbReference type="PANTHER" id="PTHR45528:SF1">
    <property type="entry name" value="SENSOR HISTIDINE KINASE CPXA"/>
    <property type="match status" value="1"/>
</dbReference>
<keyword evidence="12" id="KW-0902">Two-component regulatory system</keyword>
<evidence type="ECO:0000259" key="15">
    <source>
        <dbReference type="PROSITE" id="PS50109"/>
    </source>
</evidence>
<protein>
    <recommendedName>
        <fullName evidence="3">histidine kinase</fullName>
        <ecNumber evidence="3">2.7.13.3</ecNumber>
    </recommendedName>
</protein>
<evidence type="ECO:0000256" key="7">
    <source>
        <dbReference type="ARBA" id="ARBA00022692"/>
    </source>
</evidence>
<dbReference type="EC" id="2.7.13.3" evidence="3"/>
<dbReference type="InterPro" id="IPR050398">
    <property type="entry name" value="HssS/ArlS-like"/>
</dbReference>
<feature type="transmembrane region" description="Helical" evidence="14">
    <location>
        <begin position="272"/>
        <end position="290"/>
    </location>
</feature>
<evidence type="ECO:0000256" key="4">
    <source>
        <dbReference type="ARBA" id="ARBA00022475"/>
    </source>
</evidence>
<dbReference type="CDD" id="cd00082">
    <property type="entry name" value="HisKA"/>
    <property type="match status" value="1"/>
</dbReference>
<evidence type="ECO:0000256" key="8">
    <source>
        <dbReference type="ARBA" id="ARBA00022741"/>
    </source>
</evidence>
<comment type="caution">
    <text evidence="16">The sequence shown here is derived from an EMBL/GenBank/DDBJ whole genome shotgun (WGS) entry which is preliminary data.</text>
</comment>
<feature type="transmembrane region" description="Helical" evidence="14">
    <location>
        <begin position="436"/>
        <end position="454"/>
    </location>
</feature>
<dbReference type="PRINTS" id="PR00344">
    <property type="entry name" value="BCTRLSENSOR"/>
</dbReference>
<dbReference type="Pfam" id="PF02518">
    <property type="entry name" value="HATPase_c"/>
    <property type="match status" value="1"/>
</dbReference>
<evidence type="ECO:0000256" key="13">
    <source>
        <dbReference type="ARBA" id="ARBA00023136"/>
    </source>
</evidence>
<keyword evidence="10" id="KW-0067">ATP-binding</keyword>
<dbReference type="SMART" id="SM00388">
    <property type="entry name" value="HisKA"/>
    <property type="match status" value="1"/>
</dbReference>
<dbReference type="GO" id="GO:0016301">
    <property type="term" value="F:kinase activity"/>
    <property type="evidence" value="ECO:0007669"/>
    <property type="project" value="UniProtKB-KW"/>
</dbReference>
<feature type="domain" description="Histidine kinase" evidence="15">
    <location>
        <begin position="521"/>
        <end position="734"/>
    </location>
</feature>
<keyword evidence="11 14" id="KW-1133">Transmembrane helix</keyword>
<evidence type="ECO:0000256" key="2">
    <source>
        <dbReference type="ARBA" id="ARBA00004651"/>
    </source>
</evidence>